<name>A0A0M6WNC6_9FIRM</name>
<dbReference type="InterPro" id="IPR026843">
    <property type="entry name" value="SbcD_C"/>
</dbReference>
<dbReference type="PANTHER" id="PTHR30337:SF0">
    <property type="entry name" value="NUCLEASE SBCCD SUBUNIT D"/>
    <property type="match status" value="1"/>
</dbReference>
<evidence type="ECO:0000256" key="6">
    <source>
        <dbReference type="ARBA" id="ARBA00022839"/>
    </source>
</evidence>
<keyword evidence="7" id="KW-0235">DNA replication</keyword>
<dbReference type="NCBIfam" id="TIGR00619">
    <property type="entry name" value="sbcd"/>
    <property type="match status" value="1"/>
</dbReference>
<evidence type="ECO:0000256" key="2">
    <source>
        <dbReference type="ARBA" id="ARBA00011322"/>
    </source>
</evidence>
<keyword evidence="6 7" id="KW-0269">Exonuclease</keyword>
<dbReference type="RefSeq" id="WP_055039620.1">
    <property type="nucleotide sequence ID" value="NZ_CVRS01000068.1"/>
</dbReference>
<dbReference type="AlphaFoldDB" id="A0A0M6WNC6"/>
<dbReference type="InterPro" id="IPR041796">
    <property type="entry name" value="Mre11_N"/>
</dbReference>
<evidence type="ECO:0000256" key="4">
    <source>
        <dbReference type="ARBA" id="ARBA00022722"/>
    </source>
</evidence>
<evidence type="ECO:0000256" key="1">
    <source>
        <dbReference type="ARBA" id="ARBA00010555"/>
    </source>
</evidence>
<comment type="similarity">
    <text evidence="1 7">Belongs to the SbcD family.</text>
</comment>
<keyword evidence="7" id="KW-0233">DNA recombination</keyword>
<keyword evidence="4 7" id="KW-0540">Nuclease</keyword>
<feature type="domain" description="Calcineurin-like phosphoesterase" evidence="8">
    <location>
        <begin position="1"/>
        <end position="222"/>
    </location>
</feature>
<dbReference type="GO" id="GO:0006310">
    <property type="term" value="P:DNA recombination"/>
    <property type="evidence" value="ECO:0007669"/>
    <property type="project" value="UniProtKB-KW"/>
</dbReference>
<gene>
    <name evidence="7" type="primary">sbcD</name>
    <name evidence="10" type="ORF">RIL183_20761</name>
</gene>
<dbReference type="CDD" id="cd00840">
    <property type="entry name" value="MPP_Mre11_N"/>
    <property type="match status" value="1"/>
</dbReference>
<sequence>MKFFHLSDLHIGKQLHHYNMIAEQRDILGKIVALAEREKPDAVLIAGDVYDTPVPSAEAVSVFDEFLTALNDLEPEVTVCIIAGNHDSAKRIDFASDILAKHRVMIAGMPPLTREETIRKVSFFDAYGEVCIYLLPFVKPSYVRNLNDSDITTYDEAVRLVIERENIDTAKRNILVSHQFYTAAGREPETSDSEIRMVGGIENVDTAVLEPFDYAALGHIHRKQKIGRVQNRYCGTPLQYSVSEAGDEKTVTMVELLEKGSEPHITELPLTPMRRVRKMIGHLDEILNAAAEDNCHDYVSITLTDEVEAYQPKEKLEQVYDHILEIKIDNERTRKILEFSEEEVESLDPYDAFVTFFQEMNGRAMTEDEDNVIRTVINGEKEVAE</sequence>
<feature type="domain" description="Nuclease SbcCD subunit D C-terminal" evidence="9">
    <location>
        <begin position="270"/>
        <end position="360"/>
    </location>
</feature>
<evidence type="ECO:0000313" key="11">
    <source>
        <dbReference type="Proteomes" id="UP000049828"/>
    </source>
</evidence>
<dbReference type="EMBL" id="CVRS01000068">
    <property type="protein sequence ID" value="CRL37699.1"/>
    <property type="molecule type" value="Genomic_DNA"/>
</dbReference>
<evidence type="ECO:0000313" key="10">
    <source>
        <dbReference type="EMBL" id="CRL37699.1"/>
    </source>
</evidence>
<evidence type="ECO:0000256" key="5">
    <source>
        <dbReference type="ARBA" id="ARBA00022801"/>
    </source>
</evidence>
<accession>A0A0M6WNC6</accession>
<evidence type="ECO:0000256" key="3">
    <source>
        <dbReference type="ARBA" id="ARBA00013365"/>
    </source>
</evidence>
<dbReference type="Pfam" id="PF12320">
    <property type="entry name" value="SbcD_C"/>
    <property type="match status" value="1"/>
</dbReference>
<evidence type="ECO:0000259" key="8">
    <source>
        <dbReference type="Pfam" id="PF00149"/>
    </source>
</evidence>
<dbReference type="InterPro" id="IPR050535">
    <property type="entry name" value="DNA_Repair-Maintenance_Comp"/>
</dbReference>
<dbReference type="Gene3D" id="3.60.21.10">
    <property type="match status" value="1"/>
</dbReference>
<dbReference type="GO" id="GO:0008408">
    <property type="term" value="F:3'-5' exonuclease activity"/>
    <property type="evidence" value="ECO:0007669"/>
    <property type="project" value="InterPro"/>
</dbReference>
<keyword evidence="7" id="KW-0255">Endonuclease</keyword>
<reference evidence="11" key="1">
    <citation type="submission" date="2015-05" db="EMBL/GenBank/DDBJ databases">
        <authorList>
            <consortium name="Pathogen Informatics"/>
        </authorList>
    </citation>
    <scope>NUCLEOTIDE SEQUENCE [LARGE SCALE GENOMIC DNA]</scope>
    <source>
        <strain evidence="11">L1-83</strain>
    </source>
</reference>
<keyword evidence="5 7" id="KW-0378">Hydrolase</keyword>
<protein>
    <recommendedName>
        <fullName evidence="3 7">Nuclease SbcCD subunit D</fullName>
    </recommendedName>
</protein>
<dbReference type="Proteomes" id="UP000049828">
    <property type="component" value="Unassembled WGS sequence"/>
</dbReference>
<dbReference type="InterPro" id="IPR004843">
    <property type="entry name" value="Calcineurin-like_PHP"/>
</dbReference>
<evidence type="ECO:0000256" key="7">
    <source>
        <dbReference type="RuleBase" id="RU363069"/>
    </source>
</evidence>
<comment type="function">
    <text evidence="7">SbcCD cleaves DNA hairpin structures. These structures can inhibit DNA replication and are intermediates in certain DNA recombination reactions. The complex acts as a 3'-&gt;5' double strand exonuclease that can open hairpins. It also has a 5' single-strand endonuclease activity.</text>
</comment>
<dbReference type="Pfam" id="PF00149">
    <property type="entry name" value="Metallophos"/>
    <property type="match status" value="1"/>
</dbReference>
<dbReference type="SUPFAM" id="SSF56300">
    <property type="entry name" value="Metallo-dependent phosphatases"/>
    <property type="match status" value="1"/>
</dbReference>
<dbReference type="InterPro" id="IPR004593">
    <property type="entry name" value="SbcD"/>
</dbReference>
<dbReference type="STRING" id="360807.ERS852392_01189"/>
<keyword evidence="11" id="KW-1185">Reference proteome</keyword>
<comment type="subunit">
    <text evidence="2 7">Heterodimer of SbcC and SbcD.</text>
</comment>
<evidence type="ECO:0000259" key="9">
    <source>
        <dbReference type="Pfam" id="PF12320"/>
    </source>
</evidence>
<organism evidence="10 11">
    <name type="scientific">Roseburia inulinivorans</name>
    <dbReference type="NCBI Taxonomy" id="360807"/>
    <lineage>
        <taxon>Bacteria</taxon>
        <taxon>Bacillati</taxon>
        <taxon>Bacillota</taxon>
        <taxon>Clostridia</taxon>
        <taxon>Lachnospirales</taxon>
        <taxon>Lachnospiraceae</taxon>
        <taxon>Roseburia</taxon>
    </lineage>
</organism>
<proteinExistence type="inferred from homology"/>
<dbReference type="InterPro" id="IPR029052">
    <property type="entry name" value="Metallo-depent_PP-like"/>
</dbReference>
<dbReference type="GO" id="GO:0004519">
    <property type="term" value="F:endonuclease activity"/>
    <property type="evidence" value="ECO:0007669"/>
    <property type="project" value="UniProtKB-KW"/>
</dbReference>
<dbReference type="OrthoDB" id="9773856at2"/>
<dbReference type="GO" id="GO:0006260">
    <property type="term" value="P:DNA replication"/>
    <property type="evidence" value="ECO:0007669"/>
    <property type="project" value="UniProtKB-KW"/>
</dbReference>
<dbReference type="PANTHER" id="PTHR30337">
    <property type="entry name" value="COMPONENT OF ATP-DEPENDENT DSDNA EXONUCLEASE"/>
    <property type="match status" value="1"/>
</dbReference>